<keyword evidence="1" id="KW-1133">Transmembrane helix</keyword>
<feature type="transmembrane region" description="Helical" evidence="1">
    <location>
        <begin position="26"/>
        <end position="46"/>
    </location>
</feature>
<organism evidence="2 3">
    <name type="scientific">Telluria antibiotica</name>
    <dbReference type="NCBI Taxonomy" id="2717319"/>
    <lineage>
        <taxon>Bacteria</taxon>
        <taxon>Pseudomonadati</taxon>
        <taxon>Pseudomonadota</taxon>
        <taxon>Betaproteobacteria</taxon>
        <taxon>Burkholderiales</taxon>
        <taxon>Oxalobacteraceae</taxon>
        <taxon>Telluria group</taxon>
        <taxon>Telluria</taxon>
    </lineage>
</organism>
<protein>
    <submittedName>
        <fullName evidence="2">Flp family type IVb pilin</fullName>
    </submittedName>
</protein>
<keyword evidence="3" id="KW-1185">Reference proteome</keyword>
<evidence type="ECO:0000313" key="2">
    <source>
        <dbReference type="EMBL" id="NIA55178.1"/>
    </source>
</evidence>
<reference evidence="2 3" key="1">
    <citation type="submission" date="2020-03" db="EMBL/GenBank/DDBJ databases">
        <title>Genome sequence of strain Massilia sp. TW-1.</title>
        <authorList>
            <person name="Chaudhary D.K."/>
        </authorList>
    </citation>
    <scope>NUCLEOTIDE SEQUENCE [LARGE SCALE GENOMIC DNA]</scope>
    <source>
        <strain evidence="2 3">TW-1</strain>
    </source>
</reference>
<name>A0ABX0PCU9_9BURK</name>
<dbReference type="EMBL" id="JAAQOM010000009">
    <property type="protein sequence ID" value="NIA55178.1"/>
    <property type="molecule type" value="Genomic_DNA"/>
</dbReference>
<comment type="caution">
    <text evidence="2">The sequence shown here is derived from an EMBL/GenBank/DDBJ whole genome shotgun (WGS) entry which is preliminary data.</text>
</comment>
<accession>A0ABX0PCU9</accession>
<evidence type="ECO:0000256" key="1">
    <source>
        <dbReference type="SAM" id="Phobius"/>
    </source>
</evidence>
<dbReference type="Proteomes" id="UP000716322">
    <property type="component" value="Unassembled WGS sequence"/>
</dbReference>
<gene>
    <name evidence="2" type="ORF">HAV22_16190</name>
</gene>
<keyword evidence="1" id="KW-0812">Transmembrane</keyword>
<keyword evidence="1" id="KW-0472">Membrane</keyword>
<evidence type="ECO:0000313" key="3">
    <source>
        <dbReference type="Proteomes" id="UP000716322"/>
    </source>
</evidence>
<dbReference type="RefSeq" id="WP_166860285.1">
    <property type="nucleotide sequence ID" value="NZ_JAAQOM010000009.1"/>
</dbReference>
<proteinExistence type="predicted"/>
<sequence>MDILNSMKTLATDFVREEEGSQVVEYGLIIALVSIALALGLAKIAGSSPFSALATRIATCLSGSGTCT</sequence>